<comment type="caution">
    <text evidence="5">The sequence shown here is derived from an EMBL/GenBank/DDBJ whole genome shotgun (WGS) entry which is preliminary data.</text>
</comment>
<dbReference type="Pfam" id="PF00852">
    <property type="entry name" value="Glyco_transf_10"/>
    <property type="match status" value="1"/>
</dbReference>
<accession>A0A1T0BAF1</accession>
<evidence type="ECO:0000313" key="6">
    <source>
        <dbReference type="Proteomes" id="UP000190023"/>
    </source>
</evidence>
<feature type="domain" description="Fucosyltransferase C-terminal" evidence="4">
    <location>
        <begin position="35"/>
        <end position="173"/>
    </location>
</feature>
<dbReference type="Gene3D" id="3.40.50.11660">
    <property type="entry name" value="Glycosyl transferase family 10, C-terminal domain"/>
    <property type="match status" value="1"/>
</dbReference>
<evidence type="ECO:0000259" key="4">
    <source>
        <dbReference type="Pfam" id="PF00852"/>
    </source>
</evidence>
<proteinExistence type="inferred from homology"/>
<dbReference type="EMBL" id="MUYB01000006">
    <property type="protein sequence ID" value="OOS06976.1"/>
    <property type="molecule type" value="Genomic_DNA"/>
</dbReference>
<protein>
    <recommendedName>
        <fullName evidence="4">Fucosyltransferase C-terminal domain-containing protein</fullName>
    </recommendedName>
</protein>
<keyword evidence="2" id="KW-0328">Glycosyltransferase</keyword>
<keyword evidence="3" id="KW-0808">Transferase</keyword>
<organism evidence="5 6">
    <name type="scientific">[Haemophilus] felis</name>
    <dbReference type="NCBI Taxonomy" id="123822"/>
    <lineage>
        <taxon>Bacteria</taxon>
        <taxon>Pseudomonadati</taxon>
        <taxon>Pseudomonadota</taxon>
        <taxon>Gammaproteobacteria</taxon>
        <taxon>Pasteurellales</taxon>
        <taxon>Pasteurellaceae</taxon>
    </lineage>
</organism>
<dbReference type="GO" id="GO:0008417">
    <property type="term" value="F:fucosyltransferase activity"/>
    <property type="evidence" value="ECO:0007669"/>
    <property type="project" value="InterPro"/>
</dbReference>
<comment type="similarity">
    <text evidence="1">Belongs to the glycosyltransferase 10 family.</text>
</comment>
<reference evidence="5 6" key="1">
    <citation type="submission" date="2017-02" db="EMBL/GenBank/DDBJ databases">
        <title>Draft genome sequence of Haemophilus felis CCUG 31170 type strain.</title>
        <authorList>
            <person name="Engstrom-Jakobsson H."/>
            <person name="Salva-Serra F."/>
            <person name="Thorell K."/>
            <person name="Gonzales-Siles L."/>
            <person name="Karlsson R."/>
            <person name="Boulund F."/>
            <person name="Engstrand L."/>
            <person name="Kristiansson E."/>
            <person name="Moore E."/>
        </authorList>
    </citation>
    <scope>NUCLEOTIDE SEQUENCE [LARGE SCALE GENOMIC DNA]</scope>
    <source>
        <strain evidence="5 6">CCUG 31170</strain>
    </source>
</reference>
<dbReference type="PANTHER" id="PTHR11929:SF194">
    <property type="entry name" value="ALPHA-(1,3)-FUCOSYLTRANSFERASE 10"/>
    <property type="match status" value="1"/>
</dbReference>
<dbReference type="STRING" id="123822.B0188_01705"/>
<gene>
    <name evidence="5" type="ORF">B0188_01705</name>
</gene>
<dbReference type="PANTHER" id="PTHR11929">
    <property type="entry name" value="ALPHA- 1,3 -FUCOSYLTRANSFERASE"/>
    <property type="match status" value="1"/>
</dbReference>
<dbReference type="AlphaFoldDB" id="A0A1T0BAF1"/>
<dbReference type="SUPFAM" id="SSF53756">
    <property type="entry name" value="UDP-Glycosyltransferase/glycogen phosphorylase"/>
    <property type="match status" value="1"/>
</dbReference>
<dbReference type="InterPro" id="IPR055270">
    <property type="entry name" value="Glyco_tran_10_C"/>
</dbReference>
<sequence>MWIFNFVDPHWSYEDLKAYIHQINSLENRANKDRACFMSHLARHDANGTRTKLVELFNQIEQVSCAGKLLNNTDELKTAFNDNKRTYLRKFRFNLCPENTSVEGYVTEKCLESIMSGCIPVYWGNDSAEIEPEILNQNAILRYTENNEAELVAKVRELYSSETAYQAFIQQKPFKENAADVIWEKLQQLEKRLTDLARE</sequence>
<evidence type="ECO:0000256" key="3">
    <source>
        <dbReference type="ARBA" id="ARBA00022679"/>
    </source>
</evidence>
<evidence type="ECO:0000256" key="1">
    <source>
        <dbReference type="ARBA" id="ARBA00008919"/>
    </source>
</evidence>
<dbReference type="Proteomes" id="UP000190023">
    <property type="component" value="Unassembled WGS sequence"/>
</dbReference>
<name>A0A1T0BAF1_9PAST</name>
<evidence type="ECO:0000256" key="2">
    <source>
        <dbReference type="ARBA" id="ARBA00022676"/>
    </source>
</evidence>
<keyword evidence="6" id="KW-1185">Reference proteome</keyword>
<evidence type="ECO:0000313" key="5">
    <source>
        <dbReference type="EMBL" id="OOS06976.1"/>
    </source>
</evidence>
<dbReference type="InterPro" id="IPR038577">
    <property type="entry name" value="GT10-like_C_sf"/>
</dbReference>
<dbReference type="GO" id="GO:0016020">
    <property type="term" value="C:membrane"/>
    <property type="evidence" value="ECO:0007669"/>
    <property type="project" value="InterPro"/>
</dbReference>
<dbReference type="InterPro" id="IPR001503">
    <property type="entry name" value="Glyco_trans_10"/>
</dbReference>
<dbReference type="OrthoDB" id="5669520at2"/>